<dbReference type="Proteomes" id="UP000244441">
    <property type="component" value="Chromosome"/>
</dbReference>
<dbReference type="OrthoDB" id="9801763at2"/>
<dbReference type="InterPro" id="IPR029058">
    <property type="entry name" value="AB_hydrolase_fold"/>
</dbReference>
<dbReference type="Gene3D" id="3.40.50.1820">
    <property type="entry name" value="alpha/beta hydrolase"/>
    <property type="match status" value="1"/>
</dbReference>
<evidence type="ECO:0000256" key="2">
    <source>
        <dbReference type="ARBA" id="ARBA00022801"/>
    </source>
</evidence>
<dbReference type="Pfam" id="PF02230">
    <property type="entry name" value="Abhydrolase_2"/>
    <property type="match status" value="1"/>
</dbReference>
<evidence type="ECO:0000313" key="5">
    <source>
        <dbReference type="Proteomes" id="UP000244441"/>
    </source>
</evidence>
<sequence length="223" mass="24053">MADLLPFVDVETAEQPEFLVIWLHGLGDSGHGFAPIVPAFNLPAGCKVRFVFPHAPTRPITINNGMKMPGWYDIASMDIVSRADEAGVRESASQIEALIDAELAKGFKPEQMVLAGFSQGGVMAYHIGTRLPFKIAGILSLSTYLAVPEKLADEVVAANKQTPILAMHGTGDDVVPLKAGKMAADTLKDLGFNVTWREFAMQHNVCPAQIAEIGSWLQKVLKA</sequence>
<accession>A0A2S0VQW4</accession>
<gene>
    <name evidence="4" type="ORF">C2869_08530</name>
</gene>
<dbReference type="InterPro" id="IPR050565">
    <property type="entry name" value="LYPA1-2/EST-like"/>
</dbReference>
<keyword evidence="2" id="KW-0378">Hydrolase</keyword>
<dbReference type="InterPro" id="IPR003140">
    <property type="entry name" value="PLipase/COase/thioEstase"/>
</dbReference>
<evidence type="ECO:0000256" key="1">
    <source>
        <dbReference type="ARBA" id="ARBA00006499"/>
    </source>
</evidence>
<reference evidence="4 5" key="1">
    <citation type="submission" date="2018-01" db="EMBL/GenBank/DDBJ databases">
        <title>Genome sequence of a Cantenovulum-like bacteria.</title>
        <authorList>
            <person name="Tan W.R."/>
            <person name="Lau N.-S."/>
            <person name="Go F."/>
            <person name="Amirul A.-A.A."/>
        </authorList>
    </citation>
    <scope>NUCLEOTIDE SEQUENCE [LARGE SCALE GENOMIC DNA]</scope>
    <source>
        <strain evidence="4 5">CCB-QB4</strain>
    </source>
</reference>
<feature type="domain" description="Phospholipase/carboxylesterase/thioesterase" evidence="3">
    <location>
        <begin position="12"/>
        <end position="220"/>
    </location>
</feature>
<evidence type="ECO:0000259" key="3">
    <source>
        <dbReference type="Pfam" id="PF02230"/>
    </source>
</evidence>
<dbReference type="AlphaFoldDB" id="A0A2S0VQW4"/>
<proteinExistence type="inferred from homology"/>
<dbReference type="PANTHER" id="PTHR10655">
    <property type="entry name" value="LYSOPHOSPHOLIPASE-RELATED"/>
    <property type="match status" value="1"/>
</dbReference>
<organism evidence="4 5">
    <name type="scientific">Saccharobesus litoralis</name>
    <dbReference type="NCBI Taxonomy" id="2172099"/>
    <lineage>
        <taxon>Bacteria</taxon>
        <taxon>Pseudomonadati</taxon>
        <taxon>Pseudomonadota</taxon>
        <taxon>Gammaproteobacteria</taxon>
        <taxon>Alteromonadales</taxon>
        <taxon>Alteromonadaceae</taxon>
        <taxon>Saccharobesus</taxon>
    </lineage>
</organism>
<name>A0A2S0VQW4_9ALTE</name>
<dbReference type="GO" id="GO:0016787">
    <property type="term" value="F:hydrolase activity"/>
    <property type="evidence" value="ECO:0007669"/>
    <property type="project" value="UniProtKB-KW"/>
</dbReference>
<dbReference type="EMBL" id="CP026604">
    <property type="protein sequence ID" value="AWB66470.1"/>
    <property type="molecule type" value="Genomic_DNA"/>
</dbReference>
<comment type="similarity">
    <text evidence="1">Belongs to the AB hydrolase superfamily. AB hydrolase 2 family.</text>
</comment>
<dbReference type="RefSeq" id="WP_108602533.1">
    <property type="nucleotide sequence ID" value="NZ_CP026604.1"/>
</dbReference>
<dbReference type="KEGG" id="cate:C2869_08530"/>
<dbReference type="SUPFAM" id="SSF53474">
    <property type="entry name" value="alpha/beta-Hydrolases"/>
    <property type="match status" value="1"/>
</dbReference>
<keyword evidence="5" id="KW-1185">Reference proteome</keyword>
<dbReference type="PANTHER" id="PTHR10655:SF17">
    <property type="entry name" value="LYSOPHOSPHOLIPASE-LIKE PROTEIN 1"/>
    <property type="match status" value="1"/>
</dbReference>
<protein>
    <submittedName>
        <fullName evidence="4">Carboxylesterase</fullName>
    </submittedName>
</protein>
<evidence type="ECO:0000313" key="4">
    <source>
        <dbReference type="EMBL" id="AWB66470.1"/>
    </source>
</evidence>